<keyword evidence="11" id="KW-0902">Two-component regulatory system</keyword>
<keyword evidence="8 15" id="KW-0418">Kinase</keyword>
<evidence type="ECO:0000313" key="16">
    <source>
        <dbReference type="Proteomes" id="UP001143372"/>
    </source>
</evidence>
<dbReference type="SMART" id="SM00387">
    <property type="entry name" value="HATPase_c"/>
    <property type="match status" value="1"/>
</dbReference>
<dbReference type="AlphaFoldDB" id="A0A9W6MV75"/>
<dbReference type="Pfam" id="PF13492">
    <property type="entry name" value="GAF_3"/>
    <property type="match status" value="1"/>
</dbReference>
<dbReference type="InterPro" id="IPR003661">
    <property type="entry name" value="HisK_dim/P_dom"/>
</dbReference>
<dbReference type="PANTHER" id="PTHR45569:SF1">
    <property type="entry name" value="SENSOR PROTEIN KDPD"/>
    <property type="match status" value="1"/>
</dbReference>
<evidence type="ECO:0000256" key="5">
    <source>
        <dbReference type="ARBA" id="ARBA00022679"/>
    </source>
</evidence>
<dbReference type="InterPro" id="IPR038318">
    <property type="entry name" value="KdpD_sf"/>
</dbReference>
<dbReference type="InterPro" id="IPR052023">
    <property type="entry name" value="Histidine_kinase_KdpD"/>
</dbReference>
<dbReference type="EC" id="2.7.13.3" evidence="3"/>
<comment type="subcellular location">
    <subcellularLocation>
        <location evidence="2">Membrane</location>
        <topology evidence="2">Multi-pass membrane protein</topology>
    </subcellularLocation>
</comment>
<dbReference type="SMART" id="SM00388">
    <property type="entry name" value="HisKA"/>
    <property type="match status" value="1"/>
</dbReference>
<dbReference type="InterPro" id="IPR027417">
    <property type="entry name" value="P-loop_NTPase"/>
</dbReference>
<sequence length="896" mass="95642">MAADPRSSPERFLDAASREGRGRLKIFFGAAPGVGKTYEMLSAARAAHAEGVDVVIGVVETHGRAETEALVSGLEAIRRVEVAYRGRTLQEMDVDAVLKRAPKLVLVDELAHTNAPGSRHPKRHQDVEEFLAAGIDVFTTLNVQHLESLNDIVARITRVRVRETVPDSVFDLADEVEVVDVTPDVLRKRLATGKIYVREQAERAVRHFFQPGNLTALRELALRRTAERVDADMREHMRANAIEGPWAAVERVLVAIDEQPGAAALVRAGRRLADRARADWLCVTIETPRHAHLSDAERDRLADTLRLAETLGAESLSLPGGADVAEDLLAFARSRNVTTILLGKARRSRWFAFRHGSVVANLLERSGPIAVQVMAGDGETVPPKSVASRPVPQPPRLRAYLAAAAASLGAGLAGLAVDLTIDLPNISLVFVPAVLLIAVRYGLGPSLAASFFAALAYNFFFTDPRFSLTVDDPSNVVAILFFSLTAVLASSVAARVRAQTLAARDQARVTAELYAFSRKLAAVGDEDDLLWAAAHQVALMLKADVVLLTETANGLDVGGAYPPEDQLDAAELAAATWAYEHDAPTGRGAATLPGVTRLFLPLKTSRGKLGVVGVARRSAGPVLTPGERRLLDALVDQTAVALERIRLGADVDAARLEAEAERLRGALLASVSHDFKTPLATIMGVITSLRSYGGRYDDLTRDDMLASAQSETERLDRFVANLLDVVKLDAGGVAAKAETLDVEDVIGGALRRASPLLGDRRVTVALPEAPLLISGDPVLLEHALVNLLENAGKYTPAGAMVTIEARAEADHVLLSVTDDGPGIPADDLQKVFDRFYRSGQGDRKTTGAGLGLGITKGFVEAMGGSITAENVAGGHGARFELRLPRAATPAREGAAA</sequence>
<dbReference type="Gene3D" id="3.40.50.300">
    <property type="entry name" value="P-loop containing nucleotide triphosphate hydrolases"/>
    <property type="match status" value="1"/>
</dbReference>
<protein>
    <recommendedName>
        <fullName evidence="3">histidine kinase</fullName>
        <ecNumber evidence="3">2.7.13.3</ecNumber>
    </recommendedName>
</protein>
<evidence type="ECO:0000256" key="7">
    <source>
        <dbReference type="ARBA" id="ARBA00022741"/>
    </source>
</evidence>
<dbReference type="Gene3D" id="3.30.450.40">
    <property type="match status" value="1"/>
</dbReference>
<comment type="caution">
    <text evidence="15">The sequence shown here is derived from an EMBL/GenBank/DDBJ whole genome shotgun (WGS) entry which is preliminary data.</text>
</comment>
<keyword evidence="12 13" id="KW-0472">Membrane</keyword>
<name>A0A9W6MV75_9HYPH</name>
<reference evidence="15" key="2">
    <citation type="submission" date="2023-01" db="EMBL/GenBank/DDBJ databases">
        <authorList>
            <person name="Sun Q."/>
            <person name="Evtushenko L."/>
        </authorList>
    </citation>
    <scope>NUCLEOTIDE SEQUENCE</scope>
    <source>
        <strain evidence="15">VKM B-2347</strain>
    </source>
</reference>
<dbReference type="InterPro" id="IPR036890">
    <property type="entry name" value="HATPase_C_sf"/>
</dbReference>
<dbReference type="PANTHER" id="PTHR45569">
    <property type="entry name" value="SENSOR PROTEIN KDPD"/>
    <property type="match status" value="1"/>
</dbReference>
<evidence type="ECO:0000256" key="3">
    <source>
        <dbReference type="ARBA" id="ARBA00012438"/>
    </source>
</evidence>
<dbReference type="CDD" id="cd00075">
    <property type="entry name" value="HATPase"/>
    <property type="match status" value="1"/>
</dbReference>
<dbReference type="SUPFAM" id="SSF47384">
    <property type="entry name" value="Homodimeric domain of signal transducing histidine kinase"/>
    <property type="match status" value="1"/>
</dbReference>
<dbReference type="Pfam" id="PF00512">
    <property type="entry name" value="HisKA"/>
    <property type="match status" value="1"/>
</dbReference>
<dbReference type="GO" id="GO:0000155">
    <property type="term" value="F:phosphorelay sensor kinase activity"/>
    <property type="evidence" value="ECO:0007669"/>
    <property type="project" value="InterPro"/>
</dbReference>
<keyword evidence="6 13" id="KW-0812">Transmembrane</keyword>
<evidence type="ECO:0000256" key="4">
    <source>
        <dbReference type="ARBA" id="ARBA00022553"/>
    </source>
</evidence>
<dbReference type="CDD" id="cd01987">
    <property type="entry name" value="USP_KdpD-like"/>
    <property type="match status" value="1"/>
</dbReference>
<feature type="transmembrane region" description="Helical" evidence="13">
    <location>
        <begin position="397"/>
        <end position="417"/>
    </location>
</feature>
<dbReference type="Gene3D" id="1.20.120.620">
    <property type="entry name" value="Backbone structure of the membrane domain of e. Coli histidine kinase receptor kdpd"/>
    <property type="match status" value="1"/>
</dbReference>
<feature type="domain" description="Histidine kinase" evidence="14">
    <location>
        <begin position="670"/>
        <end position="887"/>
    </location>
</feature>
<dbReference type="Pfam" id="PF02518">
    <property type="entry name" value="HATPase_c"/>
    <property type="match status" value="1"/>
</dbReference>
<dbReference type="InterPro" id="IPR014729">
    <property type="entry name" value="Rossmann-like_a/b/a_fold"/>
</dbReference>
<dbReference type="InterPro" id="IPR003594">
    <property type="entry name" value="HATPase_dom"/>
</dbReference>
<dbReference type="Proteomes" id="UP001143372">
    <property type="component" value="Unassembled WGS sequence"/>
</dbReference>
<evidence type="ECO:0000259" key="14">
    <source>
        <dbReference type="PROSITE" id="PS50109"/>
    </source>
</evidence>
<evidence type="ECO:0000256" key="12">
    <source>
        <dbReference type="ARBA" id="ARBA00023136"/>
    </source>
</evidence>
<dbReference type="SUPFAM" id="SSF55874">
    <property type="entry name" value="ATPase domain of HSP90 chaperone/DNA topoisomerase II/histidine kinase"/>
    <property type="match status" value="1"/>
</dbReference>
<keyword evidence="10 13" id="KW-1133">Transmembrane helix</keyword>
<evidence type="ECO:0000256" key="2">
    <source>
        <dbReference type="ARBA" id="ARBA00004141"/>
    </source>
</evidence>
<dbReference type="SUPFAM" id="SSF55781">
    <property type="entry name" value="GAF domain-like"/>
    <property type="match status" value="1"/>
</dbReference>
<dbReference type="InterPro" id="IPR003852">
    <property type="entry name" value="Sig_transdc_His_kinase_KdpD_N"/>
</dbReference>
<dbReference type="Pfam" id="PF02702">
    <property type="entry name" value="KdpD"/>
    <property type="match status" value="1"/>
</dbReference>
<feature type="transmembrane region" description="Helical" evidence="13">
    <location>
        <begin position="476"/>
        <end position="494"/>
    </location>
</feature>
<gene>
    <name evidence="15" type="ORF">GCM10008179_12390</name>
</gene>
<evidence type="ECO:0000256" key="9">
    <source>
        <dbReference type="ARBA" id="ARBA00022840"/>
    </source>
</evidence>
<evidence type="ECO:0000256" key="6">
    <source>
        <dbReference type="ARBA" id="ARBA00022692"/>
    </source>
</evidence>
<evidence type="ECO:0000256" key="13">
    <source>
        <dbReference type="SAM" id="Phobius"/>
    </source>
</evidence>
<dbReference type="InterPro" id="IPR003018">
    <property type="entry name" value="GAF"/>
</dbReference>
<evidence type="ECO:0000313" key="15">
    <source>
        <dbReference type="EMBL" id="GLK67601.1"/>
    </source>
</evidence>
<dbReference type="RefSeq" id="WP_271167859.1">
    <property type="nucleotide sequence ID" value="NZ_BSFI01000007.1"/>
</dbReference>
<dbReference type="FunFam" id="3.40.50.300:FF:000483">
    <property type="entry name" value="Sensor histidine kinase KdpD"/>
    <property type="match status" value="1"/>
</dbReference>
<keyword evidence="5" id="KW-0808">Transferase</keyword>
<proteinExistence type="predicted"/>
<organism evidence="15 16">
    <name type="scientific">Hansschlegelia plantiphila</name>
    <dbReference type="NCBI Taxonomy" id="374655"/>
    <lineage>
        <taxon>Bacteria</taxon>
        <taxon>Pseudomonadati</taxon>
        <taxon>Pseudomonadota</taxon>
        <taxon>Alphaproteobacteria</taxon>
        <taxon>Hyphomicrobiales</taxon>
        <taxon>Methylopilaceae</taxon>
        <taxon>Hansschlegelia</taxon>
    </lineage>
</organism>
<dbReference type="EMBL" id="BSFI01000007">
    <property type="protein sequence ID" value="GLK67601.1"/>
    <property type="molecule type" value="Genomic_DNA"/>
</dbReference>
<dbReference type="SUPFAM" id="SSF52402">
    <property type="entry name" value="Adenine nucleotide alpha hydrolases-like"/>
    <property type="match status" value="1"/>
</dbReference>
<comment type="catalytic activity">
    <reaction evidence="1">
        <text>ATP + protein L-histidine = ADP + protein N-phospho-L-histidine.</text>
        <dbReference type="EC" id="2.7.13.3"/>
    </reaction>
</comment>
<dbReference type="InterPro" id="IPR025201">
    <property type="entry name" value="KdpD_TM"/>
</dbReference>
<keyword evidence="16" id="KW-1185">Reference proteome</keyword>
<dbReference type="InterPro" id="IPR036097">
    <property type="entry name" value="HisK_dim/P_sf"/>
</dbReference>
<reference evidence="15" key="1">
    <citation type="journal article" date="2014" name="Int. J. Syst. Evol. Microbiol.">
        <title>Complete genome sequence of Corynebacterium casei LMG S-19264T (=DSM 44701T), isolated from a smear-ripened cheese.</title>
        <authorList>
            <consortium name="US DOE Joint Genome Institute (JGI-PGF)"/>
            <person name="Walter F."/>
            <person name="Albersmeier A."/>
            <person name="Kalinowski J."/>
            <person name="Ruckert C."/>
        </authorList>
    </citation>
    <scope>NUCLEOTIDE SEQUENCE</scope>
    <source>
        <strain evidence="15">VKM B-2347</strain>
    </source>
</reference>
<evidence type="ECO:0000256" key="11">
    <source>
        <dbReference type="ARBA" id="ARBA00023012"/>
    </source>
</evidence>
<dbReference type="Gene3D" id="1.10.287.130">
    <property type="match status" value="1"/>
</dbReference>
<dbReference type="PRINTS" id="PR00344">
    <property type="entry name" value="BCTRLSENSOR"/>
</dbReference>
<keyword evidence="4" id="KW-0597">Phosphoprotein</keyword>
<dbReference type="GO" id="GO:0005524">
    <property type="term" value="F:ATP binding"/>
    <property type="evidence" value="ECO:0007669"/>
    <property type="project" value="UniProtKB-KW"/>
</dbReference>
<dbReference type="CDD" id="cd00082">
    <property type="entry name" value="HisKA"/>
    <property type="match status" value="1"/>
</dbReference>
<dbReference type="Gene3D" id="3.40.50.620">
    <property type="entry name" value="HUPs"/>
    <property type="match status" value="1"/>
</dbReference>
<dbReference type="GO" id="GO:0005886">
    <property type="term" value="C:plasma membrane"/>
    <property type="evidence" value="ECO:0007669"/>
    <property type="project" value="TreeGrafter"/>
</dbReference>
<dbReference type="Pfam" id="PF13493">
    <property type="entry name" value="DUF4118"/>
    <property type="match status" value="1"/>
</dbReference>
<dbReference type="InterPro" id="IPR029016">
    <property type="entry name" value="GAF-like_dom_sf"/>
</dbReference>
<feature type="transmembrane region" description="Helical" evidence="13">
    <location>
        <begin position="429"/>
        <end position="456"/>
    </location>
</feature>
<keyword evidence="7" id="KW-0547">Nucleotide-binding</keyword>
<accession>A0A9W6MV75</accession>
<dbReference type="InterPro" id="IPR004358">
    <property type="entry name" value="Sig_transdc_His_kin-like_C"/>
</dbReference>
<evidence type="ECO:0000256" key="8">
    <source>
        <dbReference type="ARBA" id="ARBA00022777"/>
    </source>
</evidence>
<evidence type="ECO:0000256" key="1">
    <source>
        <dbReference type="ARBA" id="ARBA00000085"/>
    </source>
</evidence>
<evidence type="ECO:0000256" key="10">
    <source>
        <dbReference type="ARBA" id="ARBA00022989"/>
    </source>
</evidence>
<dbReference type="GO" id="GO:0005737">
    <property type="term" value="C:cytoplasm"/>
    <property type="evidence" value="ECO:0007669"/>
    <property type="project" value="UniProtKB-ARBA"/>
</dbReference>
<dbReference type="Gene3D" id="3.30.565.10">
    <property type="entry name" value="Histidine kinase-like ATPase, C-terminal domain"/>
    <property type="match status" value="1"/>
</dbReference>
<keyword evidence="9" id="KW-0067">ATP-binding</keyword>
<dbReference type="PROSITE" id="PS50109">
    <property type="entry name" value="HIS_KIN"/>
    <property type="match status" value="1"/>
</dbReference>
<dbReference type="InterPro" id="IPR005467">
    <property type="entry name" value="His_kinase_dom"/>
</dbReference>